<comment type="caution">
    <text evidence="2">The sequence shown here is derived from an EMBL/GenBank/DDBJ whole genome shotgun (WGS) entry which is preliminary data.</text>
</comment>
<evidence type="ECO:0000313" key="3">
    <source>
        <dbReference type="Proteomes" id="UP000635828"/>
    </source>
</evidence>
<proteinExistence type="predicted"/>
<dbReference type="Proteomes" id="UP000635828">
    <property type="component" value="Unassembled WGS sequence"/>
</dbReference>
<evidence type="ECO:0000313" key="2">
    <source>
        <dbReference type="EMBL" id="MBC5679066.1"/>
    </source>
</evidence>
<keyword evidence="1" id="KW-0732">Signal</keyword>
<dbReference type="EMBL" id="JACOOS010000029">
    <property type="protein sequence ID" value="MBC5679066.1"/>
    <property type="molecule type" value="Genomic_DNA"/>
</dbReference>
<evidence type="ECO:0000256" key="1">
    <source>
        <dbReference type="SAM" id="SignalP"/>
    </source>
</evidence>
<dbReference type="PROSITE" id="PS51257">
    <property type="entry name" value="PROKAR_LIPOPROTEIN"/>
    <property type="match status" value="1"/>
</dbReference>
<gene>
    <name evidence="2" type="ORF">H8S22_16300</name>
</gene>
<organism evidence="2 3">
    <name type="scientific">Anaerostipes hominis</name>
    <name type="common">ex Liu et al. 2021</name>
    <dbReference type="NCBI Taxonomy" id="2763018"/>
    <lineage>
        <taxon>Bacteria</taxon>
        <taxon>Bacillati</taxon>
        <taxon>Bacillota</taxon>
        <taxon>Clostridia</taxon>
        <taxon>Lachnospirales</taxon>
        <taxon>Lachnospiraceae</taxon>
        <taxon>Anaerostipes</taxon>
    </lineage>
</organism>
<reference evidence="2 3" key="1">
    <citation type="submission" date="2020-08" db="EMBL/GenBank/DDBJ databases">
        <title>Genome public.</title>
        <authorList>
            <person name="Liu C."/>
            <person name="Sun Q."/>
        </authorList>
    </citation>
    <scope>NUCLEOTIDE SEQUENCE [LARGE SCALE GENOMIC DNA]</scope>
    <source>
        <strain evidence="2 3">NSJ-7</strain>
    </source>
</reference>
<sequence>MKRYLLAGIVALAIAVTLSGCGTAHVKPEGLSDSQYRLGLRAIETTDKYLNAELSKDLASEQFKNIKKAFEQYTKSRKTAFSRVDSRMEQLEHCLSAKKVSDKSVTKARNRLAEILNQNLL</sequence>
<protein>
    <submittedName>
        <fullName evidence="2">GTPase</fullName>
    </submittedName>
</protein>
<dbReference type="RefSeq" id="WP_024727141.1">
    <property type="nucleotide sequence ID" value="NZ_JACOOS010000029.1"/>
</dbReference>
<feature type="signal peptide" evidence="1">
    <location>
        <begin position="1"/>
        <end position="26"/>
    </location>
</feature>
<keyword evidence="3" id="KW-1185">Reference proteome</keyword>
<accession>A0ABR7FX61</accession>
<name>A0ABR7FX61_9FIRM</name>
<feature type="chain" id="PRO_5046422383" evidence="1">
    <location>
        <begin position="27"/>
        <end position="121"/>
    </location>
</feature>